<keyword evidence="2" id="KW-1185">Reference proteome</keyword>
<proteinExistence type="predicted"/>
<dbReference type="STRING" id="1247936.BN2475_380022"/>
<organism evidence="1 2">
    <name type="scientific">Paraburkholderia ribeironis</name>
    <dbReference type="NCBI Taxonomy" id="1247936"/>
    <lineage>
        <taxon>Bacteria</taxon>
        <taxon>Pseudomonadati</taxon>
        <taxon>Pseudomonadota</taxon>
        <taxon>Betaproteobacteria</taxon>
        <taxon>Burkholderiales</taxon>
        <taxon>Burkholderiaceae</taxon>
        <taxon>Paraburkholderia</taxon>
    </lineage>
</organism>
<dbReference type="EMBL" id="CYGX02000038">
    <property type="protein sequence ID" value="SIT42670.1"/>
    <property type="molecule type" value="Genomic_DNA"/>
</dbReference>
<evidence type="ECO:0000313" key="2">
    <source>
        <dbReference type="Proteomes" id="UP000187012"/>
    </source>
</evidence>
<dbReference type="Proteomes" id="UP000187012">
    <property type="component" value="Unassembled WGS sequence"/>
</dbReference>
<sequence>MSRLCTVTTHRPVAYDLTGWNVTYKILYTKGGYATGKRNPLVRFQLSRFARLSRRTAS</sequence>
<protein>
    <submittedName>
        <fullName evidence="1">Uncharacterized protein</fullName>
    </submittedName>
</protein>
<reference evidence="1 2" key="1">
    <citation type="submission" date="2016-12" db="EMBL/GenBank/DDBJ databases">
        <authorList>
            <person name="Song W.-J."/>
            <person name="Kurnit D.M."/>
        </authorList>
    </citation>
    <scope>NUCLEOTIDE SEQUENCE [LARGE SCALE GENOMIC DNA]</scope>
    <source>
        <strain evidence="1 2">STM7296</strain>
    </source>
</reference>
<evidence type="ECO:0000313" key="1">
    <source>
        <dbReference type="EMBL" id="SIT42670.1"/>
    </source>
</evidence>
<dbReference type="AlphaFoldDB" id="A0A1N7S5P5"/>
<gene>
    <name evidence="1" type="ORF">BN2475_380022</name>
</gene>
<accession>A0A1N7S5P5</accession>
<name>A0A1N7S5P5_9BURK</name>